<dbReference type="InterPro" id="IPR051053">
    <property type="entry name" value="ECH/Chromodomain_protein"/>
</dbReference>
<dbReference type="InterPro" id="IPR014352">
    <property type="entry name" value="FERM/acyl-CoA-bd_prot_sf"/>
</dbReference>
<dbReference type="CDD" id="cd06558">
    <property type="entry name" value="crotonase-like"/>
    <property type="match status" value="1"/>
</dbReference>
<reference evidence="6" key="1">
    <citation type="submission" date="2022-11" db="UniProtKB">
        <authorList>
            <consortium name="WormBaseParasite"/>
        </authorList>
    </citation>
    <scope>IDENTIFICATION</scope>
</reference>
<dbReference type="WBParaSite" id="PSAMB.scaffold3111size20349.g20437.t1">
    <property type="protein sequence ID" value="PSAMB.scaffold3111size20349.g20437.t1"/>
    <property type="gene ID" value="PSAMB.scaffold3111size20349.g20437"/>
</dbReference>
<evidence type="ECO:0000313" key="6">
    <source>
        <dbReference type="WBParaSite" id="PSAMB.scaffold3111size20349.g20437.t1"/>
    </source>
</evidence>
<dbReference type="InterPro" id="IPR001753">
    <property type="entry name" value="Enoyl-CoA_hydra/iso"/>
</dbReference>
<dbReference type="InterPro" id="IPR029045">
    <property type="entry name" value="ClpP/crotonase-like_dom_sf"/>
</dbReference>
<dbReference type="GO" id="GO:0004165">
    <property type="term" value="F:delta(3)-delta(2)-enoyl-CoA isomerase activity"/>
    <property type="evidence" value="ECO:0007669"/>
    <property type="project" value="UniProtKB-ARBA"/>
</dbReference>
<keyword evidence="3" id="KW-0413">Isomerase</keyword>
<evidence type="ECO:0000256" key="2">
    <source>
        <dbReference type="ARBA" id="ARBA00023140"/>
    </source>
</evidence>
<dbReference type="Pfam" id="PF00887">
    <property type="entry name" value="ACBP"/>
    <property type="match status" value="1"/>
</dbReference>
<dbReference type="GO" id="GO:0005777">
    <property type="term" value="C:peroxisome"/>
    <property type="evidence" value="ECO:0007669"/>
    <property type="project" value="UniProtKB-SubCell"/>
</dbReference>
<dbReference type="Proteomes" id="UP000887566">
    <property type="component" value="Unplaced"/>
</dbReference>
<keyword evidence="2" id="KW-0576">Peroxisome</keyword>
<dbReference type="FunFam" id="3.90.226.10:FF:000084">
    <property type="entry name" value="Enoyl-CoA delta isomerase 2, mitochondrial"/>
    <property type="match status" value="1"/>
</dbReference>
<dbReference type="PANTHER" id="PTHR43684">
    <property type="match status" value="1"/>
</dbReference>
<dbReference type="PROSITE" id="PS51228">
    <property type="entry name" value="ACB_2"/>
    <property type="match status" value="1"/>
</dbReference>
<dbReference type="Gene3D" id="3.90.226.10">
    <property type="entry name" value="2-enoyl-CoA Hydratase, Chain A, domain 1"/>
    <property type="match status" value="1"/>
</dbReference>
<proteinExistence type="predicted"/>
<dbReference type="SUPFAM" id="SSF52096">
    <property type="entry name" value="ClpP/crotonase"/>
    <property type="match status" value="1"/>
</dbReference>
<sequence length="382" mass="41031">MIRRSAQALLAAGGSRIVFGKTSTCALSSASDAFGAAQTNLKKLREEPDSSVKLELYALFKQASSGDVSGKRPGALDFVGKAKYDAWSHVKGISKEEAMSRYAKLVESLLSAEGPAAAASADSASGQVNGLKVHTEGKVSRIEINRPAKLNSITWEMYEGIIEALKKAGEDKSTSVTVFTGTGEYFSSGNDLSNFAKISSPADVAKLAALGKDVLKRYVAAFIDHPKPLIALVNGPAIGISVTVLGMFDLVLASDKATFVTPFAALGQSPEGCSSFTFPMIMGTPKAAEFLLFGKKLSAKEACDRNLVNEVFPDGVFRAETEKRITAYSLLPPQSLQLSKGLLRSMLKDELHKCNEREVTLLAERWQSQECANAIQNFFKRK</sequence>
<dbReference type="PANTHER" id="PTHR43684:SF1">
    <property type="entry name" value="ENOYL-COA DELTA ISOMERASE 2"/>
    <property type="match status" value="1"/>
</dbReference>
<evidence type="ECO:0000256" key="3">
    <source>
        <dbReference type="ARBA" id="ARBA00023235"/>
    </source>
</evidence>
<accession>A0A914W3W4</accession>
<feature type="domain" description="ACB" evidence="4">
    <location>
        <begin position="30"/>
        <end position="115"/>
    </location>
</feature>
<evidence type="ECO:0000256" key="1">
    <source>
        <dbReference type="ARBA" id="ARBA00004275"/>
    </source>
</evidence>
<dbReference type="InterPro" id="IPR000582">
    <property type="entry name" value="Acyl-CoA-binding_protein"/>
</dbReference>
<evidence type="ECO:0000259" key="4">
    <source>
        <dbReference type="PROSITE" id="PS51228"/>
    </source>
</evidence>
<comment type="subcellular location">
    <subcellularLocation>
        <location evidence="1">Peroxisome</location>
    </subcellularLocation>
</comment>
<dbReference type="InterPro" id="IPR014748">
    <property type="entry name" value="Enoyl-CoA_hydra_C"/>
</dbReference>
<dbReference type="SUPFAM" id="SSF47027">
    <property type="entry name" value="Acyl-CoA binding protein"/>
    <property type="match status" value="1"/>
</dbReference>
<dbReference type="GO" id="GO:0000062">
    <property type="term" value="F:fatty-acyl-CoA binding"/>
    <property type="evidence" value="ECO:0007669"/>
    <property type="project" value="InterPro"/>
</dbReference>
<keyword evidence="5" id="KW-1185">Reference proteome</keyword>
<protein>
    <submittedName>
        <fullName evidence="6">ACB domain-containing protein</fullName>
    </submittedName>
</protein>
<evidence type="ECO:0000313" key="5">
    <source>
        <dbReference type="Proteomes" id="UP000887566"/>
    </source>
</evidence>
<dbReference type="PRINTS" id="PR00689">
    <property type="entry name" value="ACOABINDINGP"/>
</dbReference>
<organism evidence="5 6">
    <name type="scientific">Plectus sambesii</name>
    <dbReference type="NCBI Taxonomy" id="2011161"/>
    <lineage>
        <taxon>Eukaryota</taxon>
        <taxon>Metazoa</taxon>
        <taxon>Ecdysozoa</taxon>
        <taxon>Nematoda</taxon>
        <taxon>Chromadorea</taxon>
        <taxon>Plectida</taxon>
        <taxon>Plectina</taxon>
        <taxon>Plectoidea</taxon>
        <taxon>Plectidae</taxon>
        <taxon>Plectus</taxon>
    </lineage>
</organism>
<dbReference type="Gene3D" id="1.10.12.10">
    <property type="entry name" value="Lyase 2-enoyl-coa Hydratase, Chain A, domain 2"/>
    <property type="match status" value="1"/>
</dbReference>
<dbReference type="Pfam" id="PF00378">
    <property type="entry name" value="ECH_1"/>
    <property type="match status" value="1"/>
</dbReference>
<dbReference type="AlphaFoldDB" id="A0A914W3W4"/>
<name>A0A914W3W4_9BILA</name>
<dbReference type="Gene3D" id="1.20.80.10">
    <property type="match status" value="1"/>
</dbReference>
<dbReference type="InterPro" id="IPR035984">
    <property type="entry name" value="Acyl-CoA-binding_sf"/>
</dbReference>